<keyword evidence="2" id="KW-1185">Reference proteome</keyword>
<sequence>MRQGSRSGLSLLRHILSLRLWSSPNGPARAQTTWRIR</sequence>
<dbReference type="WBParaSite" id="SBAD_0000413001-mRNA-1">
    <property type="protein sequence ID" value="SBAD_0000413001-mRNA-1"/>
    <property type="gene ID" value="SBAD_0000413001"/>
</dbReference>
<dbReference type="Proteomes" id="UP000270296">
    <property type="component" value="Unassembled WGS sequence"/>
</dbReference>
<reference evidence="1 2" key="2">
    <citation type="submission" date="2018-11" db="EMBL/GenBank/DDBJ databases">
        <authorList>
            <consortium name="Pathogen Informatics"/>
        </authorList>
    </citation>
    <scope>NUCLEOTIDE SEQUENCE [LARGE SCALE GENOMIC DNA]</scope>
</reference>
<evidence type="ECO:0000313" key="1">
    <source>
        <dbReference type="EMBL" id="VDP02890.1"/>
    </source>
</evidence>
<organism evidence="3">
    <name type="scientific">Soboliphyme baturini</name>
    <dbReference type="NCBI Taxonomy" id="241478"/>
    <lineage>
        <taxon>Eukaryota</taxon>
        <taxon>Metazoa</taxon>
        <taxon>Ecdysozoa</taxon>
        <taxon>Nematoda</taxon>
        <taxon>Enoplea</taxon>
        <taxon>Dorylaimia</taxon>
        <taxon>Dioctophymatida</taxon>
        <taxon>Dioctophymatoidea</taxon>
        <taxon>Soboliphymatidae</taxon>
        <taxon>Soboliphyme</taxon>
    </lineage>
</organism>
<protein>
    <submittedName>
        <fullName evidence="1 3">Uncharacterized protein</fullName>
    </submittedName>
</protein>
<dbReference type="EMBL" id="UZAM01008041">
    <property type="protein sequence ID" value="VDP02890.1"/>
    <property type="molecule type" value="Genomic_DNA"/>
</dbReference>
<reference evidence="3" key="1">
    <citation type="submission" date="2016-06" db="UniProtKB">
        <authorList>
            <consortium name="WormBaseParasite"/>
        </authorList>
    </citation>
    <scope>IDENTIFICATION</scope>
</reference>
<evidence type="ECO:0000313" key="2">
    <source>
        <dbReference type="Proteomes" id="UP000270296"/>
    </source>
</evidence>
<name>A0A183IK08_9BILA</name>
<accession>A0A183IK08</accession>
<evidence type="ECO:0000313" key="3">
    <source>
        <dbReference type="WBParaSite" id="SBAD_0000413001-mRNA-1"/>
    </source>
</evidence>
<proteinExistence type="predicted"/>
<dbReference type="AlphaFoldDB" id="A0A183IK08"/>
<gene>
    <name evidence="1" type="ORF">SBAD_LOCUS3954</name>
</gene>